<keyword evidence="7 8" id="KW-0472">Membrane</keyword>
<dbReference type="AlphaFoldDB" id="A0AAJ4XA54"/>
<feature type="domain" description="Glycosyltransferase RgtA/B/C/D-like" evidence="9">
    <location>
        <begin position="51"/>
        <end position="208"/>
    </location>
</feature>
<feature type="transmembrane region" description="Helical" evidence="8">
    <location>
        <begin position="290"/>
        <end position="310"/>
    </location>
</feature>
<accession>A0AAJ4XA54</accession>
<dbReference type="RefSeq" id="WP_093094980.1">
    <property type="nucleotide sequence ID" value="NZ_FNGK01000001.1"/>
</dbReference>
<evidence type="ECO:0000256" key="8">
    <source>
        <dbReference type="SAM" id="Phobius"/>
    </source>
</evidence>
<dbReference type="PANTHER" id="PTHR33908:SF11">
    <property type="entry name" value="MEMBRANE PROTEIN"/>
    <property type="match status" value="1"/>
</dbReference>
<keyword evidence="2" id="KW-1003">Cell membrane</keyword>
<proteinExistence type="predicted"/>
<dbReference type="PANTHER" id="PTHR33908">
    <property type="entry name" value="MANNOSYLTRANSFERASE YKCB-RELATED"/>
    <property type="match status" value="1"/>
</dbReference>
<gene>
    <name evidence="10" type="ORF">SAMEA4412673_01208</name>
</gene>
<dbReference type="GO" id="GO:0009103">
    <property type="term" value="P:lipopolysaccharide biosynthetic process"/>
    <property type="evidence" value="ECO:0007669"/>
    <property type="project" value="UniProtKB-ARBA"/>
</dbReference>
<keyword evidence="3" id="KW-0328">Glycosyltransferase</keyword>
<organism evidence="10 11">
    <name type="scientific">Sphingobacterium mizutaii</name>
    <dbReference type="NCBI Taxonomy" id="1010"/>
    <lineage>
        <taxon>Bacteria</taxon>
        <taxon>Pseudomonadati</taxon>
        <taxon>Bacteroidota</taxon>
        <taxon>Sphingobacteriia</taxon>
        <taxon>Sphingobacteriales</taxon>
        <taxon>Sphingobacteriaceae</taxon>
        <taxon>Sphingobacterium</taxon>
    </lineage>
</organism>
<keyword evidence="4" id="KW-0808">Transferase</keyword>
<dbReference type="InterPro" id="IPR038731">
    <property type="entry name" value="RgtA/B/C-like"/>
</dbReference>
<dbReference type="GO" id="GO:0016763">
    <property type="term" value="F:pentosyltransferase activity"/>
    <property type="evidence" value="ECO:0007669"/>
    <property type="project" value="TreeGrafter"/>
</dbReference>
<evidence type="ECO:0000313" key="11">
    <source>
        <dbReference type="Proteomes" id="UP000215355"/>
    </source>
</evidence>
<feature type="transmembrane region" description="Helical" evidence="8">
    <location>
        <begin position="190"/>
        <end position="210"/>
    </location>
</feature>
<evidence type="ECO:0000256" key="6">
    <source>
        <dbReference type="ARBA" id="ARBA00022989"/>
    </source>
</evidence>
<keyword evidence="6 8" id="KW-1133">Transmembrane helix</keyword>
<feature type="transmembrane region" description="Helical" evidence="8">
    <location>
        <begin position="241"/>
        <end position="259"/>
    </location>
</feature>
<sequence>MTKTNIIILIGFIVLKFILQYSLVHPIYDLQRDEFLHLDQANHLAWGFQSVPPMTSWISLIIKFLGNGVFWIRFFPALFGALTILLVWKTIEELKGNLFALLLGTTCVTFSVYLRLNTLYQPNSLDVLCWTSMFFFLLKYLNRNENKWLIYLGLAFAVGFLNKYNILFLVMGLVPAFILVPERKIFTNRILYLGILLALFLVLPNIIWQYRNDFPVLRHMKELSETQLVHVDRWGFLRSQLMFFPGTYLLFIIGLYGLVKYSTFKKYKVFFWTFFFVFAIFLFFKAKDYYALGLYPIYFAFGSVYLSHLLDKKAWAKLLKPVILILSFVLFLPLFFIAFPNKTPEYIVKHPEYYRKFGMLRWEDGKEHQLPQDFADMLGWSELARKVDSVYRTMPAAQNTLVLCDNYGQAGAINYYSKLGIQAVSFNADYLNWFDLDIPYKNIIRIKNAPEVEKEFAETAPYFEKAHLAASIENQYAREYGTGIFSFIGAKLNVNERIRDEIEEEKSY</sequence>
<feature type="transmembrane region" description="Helical" evidence="8">
    <location>
        <begin position="69"/>
        <end position="88"/>
    </location>
</feature>
<dbReference type="GO" id="GO:0005886">
    <property type="term" value="C:plasma membrane"/>
    <property type="evidence" value="ECO:0007669"/>
    <property type="project" value="UniProtKB-SubCell"/>
</dbReference>
<dbReference type="KEGG" id="smiz:4412673_01208"/>
<dbReference type="Proteomes" id="UP000215355">
    <property type="component" value="Chromosome 1"/>
</dbReference>
<evidence type="ECO:0000313" key="10">
    <source>
        <dbReference type="EMBL" id="SNV46272.1"/>
    </source>
</evidence>
<dbReference type="Pfam" id="PF13231">
    <property type="entry name" value="PMT_2"/>
    <property type="match status" value="1"/>
</dbReference>
<protein>
    <submittedName>
        <fullName evidence="10">Predicted membrane protein</fullName>
    </submittedName>
</protein>
<evidence type="ECO:0000256" key="1">
    <source>
        <dbReference type="ARBA" id="ARBA00004651"/>
    </source>
</evidence>
<evidence type="ECO:0000256" key="7">
    <source>
        <dbReference type="ARBA" id="ARBA00023136"/>
    </source>
</evidence>
<dbReference type="InterPro" id="IPR050297">
    <property type="entry name" value="LipidA_mod_glycosyltrf_83"/>
</dbReference>
<feature type="transmembrane region" description="Helical" evidence="8">
    <location>
        <begin position="7"/>
        <end position="24"/>
    </location>
</feature>
<evidence type="ECO:0000256" key="3">
    <source>
        <dbReference type="ARBA" id="ARBA00022676"/>
    </source>
</evidence>
<evidence type="ECO:0000259" key="9">
    <source>
        <dbReference type="Pfam" id="PF13231"/>
    </source>
</evidence>
<reference evidence="10 11" key="1">
    <citation type="submission" date="2017-06" db="EMBL/GenBank/DDBJ databases">
        <authorList>
            <consortium name="Pathogen Informatics"/>
        </authorList>
    </citation>
    <scope>NUCLEOTIDE SEQUENCE [LARGE SCALE GENOMIC DNA]</scope>
    <source>
        <strain evidence="10 11">NCTC12149</strain>
    </source>
</reference>
<feature type="transmembrane region" description="Helical" evidence="8">
    <location>
        <begin position="94"/>
        <end position="113"/>
    </location>
</feature>
<name>A0AAJ4XA54_9SPHI</name>
<feature type="transmembrane region" description="Helical" evidence="8">
    <location>
        <begin position="148"/>
        <end position="178"/>
    </location>
</feature>
<comment type="subcellular location">
    <subcellularLocation>
        <location evidence="1">Cell membrane</location>
        <topology evidence="1">Multi-pass membrane protein</topology>
    </subcellularLocation>
</comment>
<feature type="transmembrane region" description="Helical" evidence="8">
    <location>
        <begin position="266"/>
        <end position="284"/>
    </location>
</feature>
<evidence type="ECO:0000256" key="5">
    <source>
        <dbReference type="ARBA" id="ARBA00022692"/>
    </source>
</evidence>
<evidence type="ECO:0000256" key="2">
    <source>
        <dbReference type="ARBA" id="ARBA00022475"/>
    </source>
</evidence>
<evidence type="ECO:0000256" key="4">
    <source>
        <dbReference type="ARBA" id="ARBA00022679"/>
    </source>
</evidence>
<dbReference type="EMBL" id="LT906468">
    <property type="protein sequence ID" value="SNV46272.1"/>
    <property type="molecule type" value="Genomic_DNA"/>
</dbReference>
<keyword evidence="5 8" id="KW-0812">Transmembrane</keyword>
<feature type="transmembrane region" description="Helical" evidence="8">
    <location>
        <begin position="322"/>
        <end position="339"/>
    </location>
</feature>